<dbReference type="GO" id="GO:0005524">
    <property type="term" value="F:ATP binding"/>
    <property type="evidence" value="ECO:0007669"/>
    <property type="project" value="UniProtKB-UniRule"/>
</dbReference>
<keyword evidence="4 6" id="KW-0067">ATP-binding</keyword>
<dbReference type="SUPFAM" id="SSF52540">
    <property type="entry name" value="P-loop containing nucleoside triphosphate hydrolases"/>
    <property type="match status" value="1"/>
</dbReference>
<evidence type="ECO:0000259" key="8">
    <source>
        <dbReference type="PROSITE" id="PS51880"/>
    </source>
</evidence>
<dbReference type="InterPro" id="IPR023192">
    <property type="entry name" value="TGS-like_dom_sf"/>
</dbReference>
<dbReference type="InterPro" id="IPR006073">
    <property type="entry name" value="GTP-bd"/>
</dbReference>
<dbReference type="InterPro" id="IPR041706">
    <property type="entry name" value="YchF_N"/>
</dbReference>
<keyword evidence="5" id="KW-0460">Magnesium</keyword>
<dbReference type="AlphaFoldDB" id="A0A0C2H754"/>
<feature type="binding site" evidence="6">
    <location>
        <begin position="12"/>
        <end position="17"/>
    </location>
    <ligand>
        <name>ATP</name>
        <dbReference type="ChEBI" id="CHEBI:30616"/>
    </ligand>
</feature>
<dbReference type="FunFam" id="1.10.150.300:FF:000004">
    <property type="entry name" value="Ribosome-binding ATPase YchF"/>
    <property type="match status" value="1"/>
</dbReference>
<dbReference type="Pfam" id="PF01926">
    <property type="entry name" value="MMR_HSR1"/>
    <property type="match status" value="1"/>
</dbReference>
<reference evidence="10" key="3">
    <citation type="submission" date="2022-12" db="EMBL/GenBank/DDBJ databases">
        <title>Genome analysis and biological profiling of marine Salinicoccus roseus MOSEL-ME25.</title>
        <authorList>
            <person name="Mirza F.T."/>
            <person name="Xie Y."/>
            <person name="Shinwari Z.K."/>
        </authorList>
    </citation>
    <scope>NUCLEOTIDE SEQUENCE</scope>
    <source>
        <strain evidence="10">MOSEL-ME25</strain>
    </source>
</reference>
<keyword evidence="12" id="KW-1185">Reference proteome</keyword>
<gene>
    <name evidence="6 10" type="primary">ychF</name>
    <name evidence="10" type="ORF">F7P68_0002155</name>
    <name evidence="9" type="ORF">SN16_12420</name>
</gene>
<dbReference type="GO" id="GO:0046872">
    <property type="term" value="F:metal ion binding"/>
    <property type="evidence" value="ECO:0007669"/>
    <property type="project" value="UniProtKB-KW"/>
</dbReference>
<evidence type="ECO:0000256" key="6">
    <source>
        <dbReference type="HAMAP-Rule" id="MF_00944"/>
    </source>
</evidence>
<dbReference type="CDD" id="cd01900">
    <property type="entry name" value="YchF"/>
    <property type="match status" value="1"/>
</dbReference>
<dbReference type="GeneID" id="77846347"/>
<protein>
    <recommendedName>
        <fullName evidence="6">Ribosome-binding ATPase YchF</fullName>
    </recommendedName>
</protein>
<dbReference type="InterPro" id="IPR031167">
    <property type="entry name" value="G_OBG"/>
</dbReference>
<dbReference type="Proteomes" id="UP000527860">
    <property type="component" value="Unassembled WGS sequence"/>
</dbReference>
<organism evidence="9 11">
    <name type="scientific">Salinicoccus roseus</name>
    <dbReference type="NCBI Taxonomy" id="45670"/>
    <lineage>
        <taxon>Bacteria</taxon>
        <taxon>Bacillati</taxon>
        <taxon>Bacillota</taxon>
        <taxon>Bacilli</taxon>
        <taxon>Bacillales</taxon>
        <taxon>Staphylococcaceae</taxon>
        <taxon>Salinicoccus</taxon>
    </lineage>
</organism>
<dbReference type="Gene3D" id="3.10.20.30">
    <property type="match status" value="1"/>
</dbReference>
<dbReference type="PANTHER" id="PTHR23305">
    <property type="entry name" value="OBG GTPASE FAMILY"/>
    <property type="match status" value="1"/>
</dbReference>
<reference evidence="9 11" key="1">
    <citation type="submission" date="2015-01" db="EMBL/GenBank/DDBJ databases">
        <title>Genome sequences of high lactate-tolerant strain Salinicoccus roseus W12 with industrial interest.</title>
        <authorList>
            <person name="Wang H."/>
            <person name="Yu B."/>
        </authorList>
    </citation>
    <scope>NUCLEOTIDE SEQUENCE [LARGE SCALE GENOMIC DNA]</scope>
    <source>
        <strain evidence="9 11">W12</strain>
    </source>
</reference>
<sequence>MALTAGIVGLPNVGKSTLFNAITKAGALAANYPFATIDPNVGIVEVPDERLNVLTKMVEPKKTVPTAFEFTDIAGIVKGASKGEGLGNKFLAHIREVDAICQVVRAFDDENVTHVSGKVDPIDDIEIINMELIFADLESVEKRIPRLEKMAKQKDKDSMAELELLSKIKEGLENDRPVRALEFTAEEAKQVKNLHLLTQKPMLYVANVAEDELGNLEQNEYLKSIEAYAEKEGSEVIVISAKVEEEIAVLDEDEKEMFLEDLGIEESGLDKLIKAAYNLLGLATYFTAGVEEVRAWTFREGMSAPECAGIIHTDFQKGFIRAETVSYDDLVENGNMGKAKEAGKVRLEGKDYLMKDGDVVHFRFNV</sequence>
<dbReference type="InterPro" id="IPR004095">
    <property type="entry name" value="TGS"/>
</dbReference>
<dbReference type="PROSITE" id="PS51710">
    <property type="entry name" value="G_OBG"/>
    <property type="match status" value="1"/>
</dbReference>
<dbReference type="EMBL" id="JXII01000011">
    <property type="protein sequence ID" value="KIH69715.1"/>
    <property type="molecule type" value="Genomic_DNA"/>
</dbReference>
<comment type="function">
    <text evidence="6">ATPase that binds to both the 70S ribosome and the 50S ribosomal subunit in a nucleotide-independent manner.</text>
</comment>
<evidence type="ECO:0000256" key="5">
    <source>
        <dbReference type="ARBA" id="ARBA00022842"/>
    </source>
</evidence>
<dbReference type="InterPro" id="IPR004396">
    <property type="entry name" value="ATPase_YchF/OLA1"/>
</dbReference>
<dbReference type="CDD" id="cd04867">
    <property type="entry name" value="TGS_YchF_OLA1"/>
    <property type="match status" value="1"/>
</dbReference>
<dbReference type="OrthoDB" id="9807318at2"/>
<accession>A0A0C2H754</accession>
<keyword evidence="3 6" id="KW-0547">Nucleotide-binding</keyword>
<evidence type="ECO:0000256" key="3">
    <source>
        <dbReference type="ARBA" id="ARBA00022741"/>
    </source>
</evidence>
<evidence type="ECO:0000256" key="4">
    <source>
        <dbReference type="ARBA" id="ARBA00022840"/>
    </source>
</evidence>
<dbReference type="SUPFAM" id="SSF81271">
    <property type="entry name" value="TGS-like"/>
    <property type="match status" value="1"/>
</dbReference>
<evidence type="ECO:0000313" key="11">
    <source>
        <dbReference type="Proteomes" id="UP000031546"/>
    </source>
</evidence>
<evidence type="ECO:0000313" key="9">
    <source>
        <dbReference type="EMBL" id="KIH69715.1"/>
    </source>
</evidence>
<evidence type="ECO:0000313" key="12">
    <source>
        <dbReference type="Proteomes" id="UP000527860"/>
    </source>
</evidence>
<dbReference type="InterPro" id="IPR027417">
    <property type="entry name" value="P-loop_NTPase"/>
</dbReference>
<dbReference type="GO" id="GO:0043023">
    <property type="term" value="F:ribosomal large subunit binding"/>
    <property type="evidence" value="ECO:0007669"/>
    <property type="project" value="UniProtKB-UniRule"/>
</dbReference>
<dbReference type="GO" id="GO:0005525">
    <property type="term" value="F:GTP binding"/>
    <property type="evidence" value="ECO:0007669"/>
    <property type="project" value="InterPro"/>
</dbReference>
<dbReference type="PANTHER" id="PTHR23305:SF18">
    <property type="entry name" value="OBG-TYPE G DOMAIN-CONTAINING PROTEIN"/>
    <property type="match status" value="1"/>
</dbReference>
<evidence type="ECO:0000259" key="7">
    <source>
        <dbReference type="PROSITE" id="PS51710"/>
    </source>
</evidence>
<dbReference type="Proteomes" id="UP000031546">
    <property type="component" value="Unassembled WGS sequence"/>
</dbReference>
<dbReference type="PIRSF" id="PIRSF006641">
    <property type="entry name" value="CHP00092"/>
    <property type="match status" value="1"/>
</dbReference>
<dbReference type="PROSITE" id="PS51880">
    <property type="entry name" value="TGS"/>
    <property type="match status" value="1"/>
</dbReference>
<dbReference type="NCBIfam" id="TIGR00092">
    <property type="entry name" value="redox-regulated ATPase YchF"/>
    <property type="match status" value="1"/>
</dbReference>
<feature type="domain" description="TGS" evidence="8">
    <location>
        <begin position="281"/>
        <end position="364"/>
    </location>
</feature>
<dbReference type="RefSeq" id="WP_040106955.1">
    <property type="nucleotide sequence ID" value="NZ_JABEVU030000001.1"/>
</dbReference>
<dbReference type="Gene3D" id="1.10.150.300">
    <property type="entry name" value="TGS-like domain"/>
    <property type="match status" value="1"/>
</dbReference>
<dbReference type="EMBL" id="JABEVU030000001">
    <property type="protein sequence ID" value="MDB0579341.1"/>
    <property type="molecule type" value="Genomic_DNA"/>
</dbReference>
<reference evidence="10" key="2">
    <citation type="submission" date="2020-04" db="EMBL/GenBank/DDBJ databases">
        <authorList>
            <person name="Tanveer F."/>
            <person name="Xie Y."/>
            <person name="Shinwari Z.K."/>
        </authorList>
    </citation>
    <scope>NUCLEOTIDE SEQUENCE</scope>
    <source>
        <strain evidence="10">MOSEL-ME25</strain>
    </source>
</reference>
<dbReference type="Pfam" id="PF06071">
    <property type="entry name" value="YchF-GTPase_C"/>
    <property type="match status" value="1"/>
</dbReference>
<dbReference type="InterPro" id="IPR012676">
    <property type="entry name" value="TGS-like"/>
</dbReference>
<comment type="similarity">
    <text evidence="6">Belongs to the TRAFAC class OBG-HflX-like GTPase superfamily. OBG GTPase family. YchF/OLA1 subfamily.</text>
</comment>
<dbReference type="STRING" id="45670.SN16_12420"/>
<proteinExistence type="inferred from homology"/>
<evidence type="ECO:0000256" key="1">
    <source>
        <dbReference type="ARBA" id="ARBA00001946"/>
    </source>
</evidence>
<dbReference type="GO" id="GO:0016887">
    <property type="term" value="F:ATP hydrolysis activity"/>
    <property type="evidence" value="ECO:0007669"/>
    <property type="project" value="UniProtKB-UniRule"/>
</dbReference>
<evidence type="ECO:0000256" key="2">
    <source>
        <dbReference type="ARBA" id="ARBA00022723"/>
    </source>
</evidence>
<keyword evidence="2" id="KW-0479">Metal-binding</keyword>
<dbReference type="Gene3D" id="3.40.50.300">
    <property type="entry name" value="P-loop containing nucleotide triphosphate hydrolases"/>
    <property type="match status" value="1"/>
</dbReference>
<evidence type="ECO:0000313" key="10">
    <source>
        <dbReference type="EMBL" id="MDB0579341.1"/>
    </source>
</evidence>
<dbReference type="GO" id="GO:0005737">
    <property type="term" value="C:cytoplasm"/>
    <property type="evidence" value="ECO:0007669"/>
    <property type="project" value="TreeGrafter"/>
</dbReference>
<dbReference type="InterPro" id="IPR012675">
    <property type="entry name" value="Beta-grasp_dom_sf"/>
</dbReference>
<name>A0A0C2H754_9STAP</name>
<dbReference type="FunFam" id="3.10.20.30:FF:000001">
    <property type="entry name" value="Ribosome-binding ATPase YchF"/>
    <property type="match status" value="1"/>
</dbReference>
<feature type="domain" description="OBG-type G" evidence="7">
    <location>
        <begin position="3"/>
        <end position="259"/>
    </location>
</feature>
<comment type="caution">
    <text evidence="9">The sequence shown here is derived from an EMBL/GenBank/DDBJ whole genome shotgun (WGS) entry which is preliminary data.</text>
</comment>
<dbReference type="PRINTS" id="PR00326">
    <property type="entry name" value="GTP1OBG"/>
</dbReference>
<dbReference type="InterPro" id="IPR013029">
    <property type="entry name" value="YchF_C"/>
</dbReference>
<dbReference type="HAMAP" id="MF_00944">
    <property type="entry name" value="YchF_OLA1_ATPase"/>
    <property type="match status" value="1"/>
</dbReference>
<comment type="cofactor">
    <cofactor evidence="1">
        <name>Mg(2+)</name>
        <dbReference type="ChEBI" id="CHEBI:18420"/>
    </cofactor>
</comment>